<keyword evidence="4" id="KW-1185">Reference proteome</keyword>
<feature type="region of interest" description="Disordered" evidence="1">
    <location>
        <begin position="1"/>
        <end position="22"/>
    </location>
</feature>
<dbReference type="GO" id="GO:0032259">
    <property type="term" value="P:methylation"/>
    <property type="evidence" value="ECO:0007669"/>
    <property type="project" value="UniProtKB-KW"/>
</dbReference>
<dbReference type="PANTHER" id="PTHR43464">
    <property type="entry name" value="METHYLTRANSFERASE"/>
    <property type="match status" value="1"/>
</dbReference>
<feature type="domain" description="Methyltransferase" evidence="2">
    <location>
        <begin position="65"/>
        <end position="159"/>
    </location>
</feature>
<dbReference type="Pfam" id="PF13649">
    <property type="entry name" value="Methyltransf_25"/>
    <property type="match status" value="1"/>
</dbReference>
<dbReference type="Gene3D" id="3.40.50.150">
    <property type="entry name" value="Vaccinia Virus protein VP39"/>
    <property type="match status" value="1"/>
</dbReference>
<protein>
    <submittedName>
        <fullName evidence="3">Class I SAM-dependent methyltransferase</fullName>
        <ecNumber evidence="3">2.1.1.222</ecNumber>
        <ecNumber evidence="3">2.1.1.64</ecNumber>
    </submittedName>
</protein>
<proteinExistence type="predicted"/>
<dbReference type="EMBL" id="JBHMAX010000012">
    <property type="protein sequence ID" value="MFB9731525.1"/>
    <property type="molecule type" value="Genomic_DNA"/>
</dbReference>
<dbReference type="PANTHER" id="PTHR43464:SF82">
    <property type="entry name" value="METHYLTRANSFERASE DOMAIN-CONTAINING PROTEIN"/>
    <property type="match status" value="1"/>
</dbReference>
<name>A0ABV5V144_9MICO</name>
<comment type="caution">
    <text evidence="3">The sequence shown here is derived from an EMBL/GenBank/DDBJ whole genome shotgun (WGS) entry which is preliminary data.</text>
</comment>
<accession>A0ABV5V144</accession>
<gene>
    <name evidence="3" type="ORF">ACFFN0_05670</name>
</gene>
<dbReference type="SUPFAM" id="SSF53335">
    <property type="entry name" value="S-adenosyl-L-methionine-dependent methyltransferases"/>
    <property type="match status" value="1"/>
</dbReference>
<organism evidence="3 4">
    <name type="scientific">Ornithinimicrobium kibberense</name>
    <dbReference type="NCBI Taxonomy" id="282060"/>
    <lineage>
        <taxon>Bacteria</taxon>
        <taxon>Bacillati</taxon>
        <taxon>Actinomycetota</taxon>
        <taxon>Actinomycetes</taxon>
        <taxon>Micrococcales</taxon>
        <taxon>Ornithinimicrobiaceae</taxon>
        <taxon>Ornithinimicrobium</taxon>
    </lineage>
</organism>
<dbReference type="GO" id="GO:0061542">
    <property type="term" value="F:3-demethylubiquinol 3-O-methyltransferase activity"/>
    <property type="evidence" value="ECO:0007669"/>
    <property type="project" value="UniProtKB-EC"/>
</dbReference>
<dbReference type="InterPro" id="IPR041698">
    <property type="entry name" value="Methyltransf_25"/>
</dbReference>
<dbReference type="EC" id="2.1.1.222" evidence="3"/>
<keyword evidence="3" id="KW-0808">Transferase</keyword>
<evidence type="ECO:0000256" key="1">
    <source>
        <dbReference type="SAM" id="MobiDB-lite"/>
    </source>
</evidence>
<keyword evidence="3" id="KW-0489">Methyltransferase</keyword>
<dbReference type="Proteomes" id="UP001589613">
    <property type="component" value="Unassembled WGS sequence"/>
</dbReference>
<reference evidence="3 4" key="1">
    <citation type="submission" date="2024-09" db="EMBL/GenBank/DDBJ databases">
        <authorList>
            <person name="Sun Q."/>
            <person name="Mori K."/>
        </authorList>
    </citation>
    <scope>NUCLEOTIDE SEQUENCE [LARGE SCALE GENOMIC DNA]</scope>
    <source>
        <strain evidence="3 4">JCM 12763</strain>
    </source>
</reference>
<dbReference type="GO" id="GO:0102208">
    <property type="term" value="F:2-polyprenyl-6-hydroxyphenol methylase activity"/>
    <property type="evidence" value="ECO:0007669"/>
    <property type="project" value="UniProtKB-EC"/>
</dbReference>
<dbReference type="InterPro" id="IPR029063">
    <property type="entry name" value="SAM-dependent_MTases_sf"/>
</dbReference>
<sequence length="218" mass="23213">MSEHGNTPVEPASVTGRTSLWPGLADPEHSRWYVERFRVMGARGDDVEGESRLVDVLAPRGARLLDAGCGPGRHGGHLARLGHEVVGVDIDPVLVSAAREDHPDATWLVADLATLDLAAEGQERPFDGALLAGNVLDFLPVEHRAAALGRVAAAVRPGGFVLVGCRVTRGFTPADLDAALPSAGLTLQHRFATWDLRPWDEDATFAVSVLRRTGPGSR</sequence>
<dbReference type="EC" id="2.1.1.64" evidence="3"/>
<dbReference type="RefSeq" id="WP_238330216.1">
    <property type="nucleotide sequence ID" value="NZ_JBHMAX010000012.1"/>
</dbReference>
<evidence type="ECO:0000313" key="3">
    <source>
        <dbReference type="EMBL" id="MFB9731525.1"/>
    </source>
</evidence>
<dbReference type="CDD" id="cd02440">
    <property type="entry name" value="AdoMet_MTases"/>
    <property type="match status" value="1"/>
</dbReference>
<evidence type="ECO:0000259" key="2">
    <source>
        <dbReference type="Pfam" id="PF13649"/>
    </source>
</evidence>
<evidence type="ECO:0000313" key="4">
    <source>
        <dbReference type="Proteomes" id="UP001589613"/>
    </source>
</evidence>